<name>A0A7M3DPR4_RHILE</name>
<reference evidence="1 2" key="1">
    <citation type="submission" date="2019-02" db="EMBL/GenBank/DDBJ databases">
        <title>The genomic architecture of introgression among sibling species of bacteria.</title>
        <authorList>
            <person name="Cavassim M.I.A."/>
            <person name="Moeskjaer S."/>
            <person name="Moslemi C."/>
            <person name="Fields B."/>
            <person name="Bachmann A."/>
            <person name="Vilhjalmsson B."/>
            <person name="Schierup M.H."/>
            <person name="Young J.P.W."/>
            <person name="Andersen S.U."/>
        </authorList>
    </citation>
    <scope>NUCLEOTIDE SEQUENCE [LARGE SCALE GENOMIC DNA]</scope>
    <source>
        <strain evidence="1 2">SM135B</strain>
    </source>
</reference>
<evidence type="ECO:0000313" key="1">
    <source>
        <dbReference type="EMBL" id="TAY50672.1"/>
    </source>
</evidence>
<proteinExistence type="predicted"/>
<dbReference type="EMBL" id="SIOP01000001">
    <property type="protein sequence ID" value="TAY50672.1"/>
    <property type="molecule type" value="Genomic_DNA"/>
</dbReference>
<organism evidence="1 2">
    <name type="scientific">Rhizobium leguminosarum</name>
    <dbReference type="NCBI Taxonomy" id="384"/>
    <lineage>
        <taxon>Bacteria</taxon>
        <taxon>Pseudomonadati</taxon>
        <taxon>Pseudomonadota</taxon>
        <taxon>Alphaproteobacteria</taxon>
        <taxon>Hyphomicrobiales</taxon>
        <taxon>Rhizobiaceae</taxon>
        <taxon>Rhizobium/Agrobacterium group</taxon>
        <taxon>Rhizobium</taxon>
    </lineage>
</organism>
<evidence type="ECO:0000313" key="2">
    <source>
        <dbReference type="Proteomes" id="UP000292974"/>
    </source>
</evidence>
<gene>
    <name evidence="1" type="ORF">ELH90_02580</name>
</gene>
<dbReference type="AlphaFoldDB" id="A0A7M3DPR4"/>
<dbReference type="Proteomes" id="UP000292974">
    <property type="component" value="Unassembled WGS sequence"/>
</dbReference>
<protein>
    <submittedName>
        <fullName evidence="1">Uncharacterized protein</fullName>
    </submittedName>
</protein>
<comment type="caution">
    <text evidence="1">The sequence shown here is derived from an EMBL/GenBank/DDBJ whole genome shotgun (WGS) entry which is preliminary data.</text>
</comment>
<accession>A0A7M3DPR4</accession>
<sequence length="65" mass="7359">MIGFPKPSPGFFMPCSVLCASFQTRKGRCNILDLREFLSENRFRLSGLFAGLRGGLRPIGFEDRF</sequence>